<dbReference type="PANTHER" id="PTHR44846">
    <property type="entry name" value="MANNOSYL-D-GLYCERATE TRANSPORT/METABOLISM SYSTEM REPRESSOR MNGR-RELATED"/>
    <property type="match status" value="1"/>
</dbReference>
<accession>A0ABZ2XTT7</accession>
<dbReference type="SUPFAM" id="SSF64288">
    <property type="entry name" value="Chorismate lyase-like"/>
    <property type="match status" value="1"/>
</dbReference>
<dbReference type="Gene3D" id="3.40.1410.10">
    <property type="entry name" value="Chorismate lyase-like"/>
    <property type="match status" value="1"/>
</dbReference>
<dbReference type="Gene3D" id="1.10.10.10">
    <property type="entry name" value="Winged helix-like DNA-binding domain superfamily/Winged helix DNA-binding domain"/>
    <property type="match status" value="1"/>
</dbReference>
<evidence type="ECO:0000313" key="5">
    <source>
        <dbReference type="EMBL" id="WZK89509.1"/>
    </source>
</evidence>
<dbReference type="InterPro" id="IPR050679">
    <property type="entry name" value="Bact_HTH_transcr_reg"/>
</dbReference>
<keyword evidence="2" id="KW-0238">DNA-binding</keyword>
<dbReference type="PROSITE" id="PS50949">
    <property type="entry name" value="HTH_GNTR"/>
    <property type="match status" value="1"/>
</dbReference>
<protein>
    <submittedName>
        <fullName evidence="5">UTRA domain-containing protein</fullName>
    </submittedName>
</protein>
<dbReference type="SMART" id="SM00866">
    <property type="entry name" value="UTRA"/>
    <property type="match status" value="1"/>
</dbReference>
<dbReference type="InterPro" id="IPR036388">
    <property type="entry name" value="WH-like_DNA-bd_sf"/>
</dbReference>
<dbReference type="Pfam" id="PF00392">
    <property type="entry name" value="GntR"/>
    <property type="match status" value="1"/>
</dbReference>
<dbReference type="EMBL" id="CP123584">
    <property type="protein sequence ID" value="WZK89509.1"/>
    <property type="molecule type" value="Genomic_DNA"/>
</dbReference>
<dbReference type="InterPro" id="IPR028978">
    <property type="entry name" value="Chorismate_lyase_/UTRA_dom_sf"/>
</dbReference>
<dbReference type="InterPro" id="IPR036390">
    <property type="entry name" value="WH_DNA-bd_sf"/>
</dbReference>
<evidence type="ECO:0000259" key="4">
    <source>
        <dbReference type="PROSITE" id="PS50949"/>
    </source>
</evidence>
<evidence type="ECO:0000256" key="2">
    <source>
        <dbReference type="ARBA" id="ARBA00023125"/>
    </source>
</evidence>
<dbReference type="SMART" id="SM00345">
    <property type="entry name" value="HTH_GNTR"/>
    <property type="match status" value="1"/>
</dbReference>
<reference evidence="5 6" key="1">
    <citation type="submission" date="2023-04" db="EMBL/GenBank/DDBJ databases">
        <title>Complete genome sequence of Alisedimentitalea scapharcae.</title>
        <authorList>
            <person name="Rong J.-C."/>
            <person name="Yi M.-L."/>
            <person name="Zhao Q."/>
        </authorList>
    </citation>
    <scope>NUCLEOTIDE SEQUENCE [LARGE SCALE GENOMIC DNA]</scope>
    <source>
        <strain evidence="5 6">KCTC 42119</strain>
    </source>
</reference>
<gene>
    <name evidence="5" type="ORF">QEZ52_02880</name>
</gene>
<dbReference type="InterPro" id="IPR000524">
    <property type="entry name" value="Tscrpt_reg_HTH_GntR"/>
</dbReference>
<keyword evidence="3" id="KW-0804">Transcription</keyword>
<organism evidence="5 6">
    <name type="scientific">Aliisedimentitalea scapharcae</name>
    <dbReference type="NCBI Taxonomy" id="1524259"/>
    <lineage>
        <taxon>Bacteria</taxon>
        <taxon>Pseudomonadati</taxon>
        <taxon>Pseudomonadota</taxon>
        <taxon>Alphaproteobacteria</taxon>
        <taxon>Rhodobacterales</taxon>
        <taxon>Roseobacteraceae</taxon>
        <taxon>Aliisedimentitalea</taxon>
    </lineage>
</organism>
<dbReference type="SUPFAM" id="SSF46785">
    <property type="entry name" value="Winged helix' DNA-binding domain"/>
    <property type="match status" value="1"/>
</dbReference>
<dbReference type="PANTHER" id="PTHR44846:SF16">
    <property type="entry name" value="TRANSCRIPTIONAL REGULATOR PHNF-RELATED"/>
    <property type="match status" value="1"/>
</dbReference>
<evidence type="ECO:0000313" key="6">
    <source>
        <dbReference type="Proteomes" id="UP001623232"/>
    </source>
</evidence>
<dbReference type="Pfam" id="PF07702">
    <property type="entry name" value="UTRA"/>
    <property type="match status" value="1"/>
</dbReference>
<dbReference type="RefSeq" id="WP_406647829.1">
    <property type="nucleotide sequence ID" value="NZ_CP123584.1"/>
</dbReference>
<dbReference type="CDD" id="cd07377">
    <property type="entry name" value="WHTH_GntR"/>
    <property type="match status" value="1"/>
</dbReference>
<dbReference type="InterPro" id="IPR011663">
    <property type="entry name" value="UTRA"/>
</dbReference>
<keyword evidence="1" id="KW-0805">Transcription regulation</keyword>
<dbReference type="PRINTS" id="PR00035">
    <property type="entry name" value="HTHGNTR"/>
</dbReference>
<feature type="domain" description="HTH gntR-type" evidence="4">
    <location>
        <begin position="6"/>
        <end position="74"/>
    </location>
</feature>
<name>A0ABZ2XTT7_9RHOB</name>
<proteinExistence type="predicted"/>
<keyword evidence="6" id="KW-1185">Reference proteome</keyword>
<sequence length="233" mass="26632">MTNSRKTSFQDVRDEVIRRIQDREWPQGTLLPTEFELAEEFGCARATVNRAMRELAERGIVDRKRKSGTRVAVAPVKQAVFEIAVVRHTIEETNATYRYALVQRTLATAPDWLAAQLNLPDRARALQVKCMHYADNRPFQFENRWINVDAVPDVLEADFASLGPNEWLLERVPFTDAEIGLTSVAADASLSEFLAIPLATPVLQLDRTTWFQGQPVTYVRMSYHPGYRMSTRY</sequence>
<dbReference type="Proteomes" id="UP001623232">
    <property type="component" value="Chromosome"/>
</dbReference>
<evidence type="ECO:0000256" key="1">
    <source>
        <dbReference type="ARBA" id="ARBA00023015"/>
    </source>
</evidence>
<evidence type="ECO:0000256" key="3">
    <source>
        <dbReference type="ARBA" id="ARBA00023163"/>
    </source>
</evidence>